<evidence type="ECO:0000256" key="2">
    <source>
        <dbReference type="PROSITE-ProRule" id="PRU00169"/>
    </source>
</evidence>
<dbReference type="InterPro" id="IPR050595">
    <property type="entry name" value="Bact_response_regulator"/>
</dbReference>
<dbReference type="GO" id="GO:0000160">
    <property type="term" value="P:phosphorelay signal transduction system"/>
    <property type="evidence" value="ECO:0007669"/>
    <property type="project" value="InterPro"/>
</dbReference>
<accession>Q0AMN6</accession>
<dbReference type="PANTHER" id="PTHR44591">
    <property type="entry name" value="STRESS RESPONSE REGULATOR PROTEIN 1"/>
    <property type="match status" value="1"/>
</dbReference>
<sequence length="162" mass="16908">MTAHSIPSPAIPSPAIPSPDRLTVLLVDDSRPVRGVIRTLLNGIGFARVFEAADGDEALVLARTCRPDLALVDYDLGQATGLDLARRLRDPLQCARPDLPVFLLAADGFAHLVRGARAAGVSAVLPKPVNPRTLLAGLAASFSAPGLLPESTAMLDSATREG</sequence>
<dbReference type="AlphaFoldDB" id="Q0AMN6"/>
<evidence type="ECO:0000313" key="5">
    <source>
        <dbReference type="Proteomes" id="UP000001964"/>
    </source>
</evidence>
<dbReference type="InterPro" id="IPR011006">
    <property type="entry name" value="CheY-like_superfamily"/>
</dbReference>
<dbReference type="InterPro" id="IPR001789">
    <property type="entry name" value="Sig_transdc_resp-reg_receiver"/>
</dbReference>
<organism evidence="4 5">
    <name type="scientific">Maricaulis maris (strain MCS10)</name>
    <name type="common">Caulobacter maris</name>
    <dbReference type="NCBI Taxonomy" id="394221"/>
    <lineage>
        <taxon>Bacteria</taxon>
        <taxon>Pseudomonadati</taxon>
        <taxon>Pseudomonadota</taxon>
        <taxon>Alphaproteobacteria</taxon>
        <taxon>Maricaulales</taxon>
        <taxon>Maricaulaceae</taxon>
        <taxon>Maricaulis</taxon>
    </lineage>
</organism>
<dbReference type="Gene3D" id="3.40.50.2300">
    <property type="match status" value="1"/>
</dbReference>
<dbReference type="KEGG" id="mmr:Mmar10_2159"/>
<dbReference type="EMBL" id="CP000449">
    <property type="protein sequence ID" value="ABI66451.1"/>
    <property type="molecule type" value="Genomic_DNA"/>
</dbReference>
<proteinExistence type="predicted"/>
<gene>
    <name evidence="4" type="ordered locus">Mmar10_2159</name>
</gene>
<evidence type="ECO:0000259" key="3">
    <source>
        <dbReference type="PROSITE" id="PS50110"/>
    </source>
</evidence>
<keyword evidence="5" id="KW-1185">Reference proteome</keyword>
<protein>
    <submittedName>
        <fullName evidence="4">Response regulator receiver protein</fullName>
    </submittedName>
</protein>
<dbReference type="SMART" id="SM00448">
    <property type="entry name" value="REC"/>
    <property type="match status" value="1"/>
</dbReference>
<dbReference type="PROSITE" id="PS50110">
    <property type="entry name" value="RESPONSE_REGULATORY"/>
    <property type="match status" value="1"/>
</dbReference>
<keyword evidence="1 2" id="KW-0597">Phosphoprotein</keyword>
<dbReference type="Proteomes" id="UP000001964">
    <property type="component" value="Chromosome"/>
</dbReference>
<feature type="modified residue" description="4-aspartylphosphate" evidence="2">
    <location>
        <position position="73"/>
    </location>
</feature>
<dbReference type="SUPFAM" id="SSF52172">
    <property type="entry name" value="CheY-like"/>
    <property type="match status" value="1"/>
</dbReference>
<dbReference type="HOGENOM" id="CLU_1633427_0_0_5"/>
<dbReference type="eggNOG" id="COG0784">
    <property type="taxonomic scope" value="Bacteria"/>
</dbReference>
<dbReference type="RefSeq" id="WP_011644096.1">
    <property type="nucleotide sequence ID" value="NC_008347.1"/>
</dbReference>
<name>Q0AMN6_MARMM</name>
<reference evidence="4 5" key="1">
    <citation type="submission" date="2006-08" db="EMBL/GenBank/DDBJ databases">
        <title>Complete sequence of Maricaulis maris MCS10.</title>
        <authorList>
            <consortium name="US DOE Joint Genome Institute"/>
            <person name="Copeland A."/>
            <person name="Lucas S."/>
            <person name="Lapidus A."/>
            <person name="Barry K."/>
            <person name="Detter J.C."/>
            <person name="Glavina del Rio T."/>
            <person name="Hammon N."/>
            <person name="Israni S."/>
            <person name="Dalin E."/>
            <person name="Tice H."/>
            <person name="Pitluck S."/>
            <person name="Saunders E."/>
            <person name="Brettin T."/>
            <person name="Bruce D."/>
            <person name="Han C."/>
            <person name="Tapia R."/>
            <person name="Gilna P."/>
            <person name="Schmutz J."/>
            <person name="Larimer F."/>
            <person name="Land M."/>
            <person name="Hauser L."/>
            <person name="Kyrpides N."/>
            <person name="Mikhailova N."/>
            <person name="Viollier P."/>
            <person name="Stephens C."/>
            <person name="Richardson P."/>
        </authorList>
    </citation>
    <scope>NUCLEOTIDE SEQUENCE [LARGE SCALE GENOMIC DNA]</scope>
    <source>
        <strain evidence="4 5">MCS10</strain>
    </source>
</reference>
<dbReference type="Pfam" id="PF00072">
    <property type="entry name" value="Response_reg"/>
    <property type="match status" value="1"/>
</dbReference>
<dbReference type="PANTHER" id="PTHR44591:SF21">
    <property type="entry name" value="TWO-COMPONENT RESPONSE REGULATOR"/>
    <property type="match status" value="1"/>
</dbReference>
<dbReference type="STRING" id="394221.Mmar10_2159"/>
<evidence type="ECO:0000313" key="4">
    <source>
        <dbReference type="EMBL" id="ABI66451.1"/>
    </source>
</evidence>
<feature type="domain" description="Response regulatory" evidence="3">
    <location>
        <begin position="23"/>
        <end position="142"/>
    </location>
</feature>
<dbReference type="CDD" id="cd00156">
    <property type="entry name" value="REC"/>
    <property type="match status" value="1"/>
</dbReference>
<evidence type="ECO:0000256" key="1">
    <source>
        <dbReference type="ARBA" id="ARBA00022553"/>
    </source>
</evidence>